<organism evidence="1">
    <name type="scientific">marine sediment metagenome</name>
    <dbReference type="NCBI Taxonomy" id="412755"/>
    <lineage>
        <taxon>unclassified sequences</taxon>
        <taxon>metagenomes</taxon>
        <taxon>ecological metagenomes</taxon>
    </lineage>
</organism>
<dbReference type="EMBL" id="LAZR01006122">
    <property type="protein sequence ID" value="KKM94555.1"/>
    <property type="molecule type" value="Genomic_DNA"/>
</dbReference>
<reference evidence="1" key="1">
    <citation type="journal article" date="2015" name="Nature">
        <title>Complex archaea that bridge the gap between prokaryotes and eukaryotes.</title>
        <authorList>
            <person name="Spang A."/>
            <person name="Saw J.H."/>
            <person name="Jorgensen S.L."/>
            <person name="Zaremba-Niedzwiedzka K."/>
            <person name="Martijn J."/>
            <person name="Lind A.E."/>
            <person name="van Eijk R."/>
            <person name="Schleper C."/>
            <person name="Guy L."/>
            <person name="Ettema T.J."/>
        </authorList>
    </citation>
    <scope>NUCLEOTIDE SEQUENCE</scope>
</reference>
<protein>
    <submittedName>
        <fullName evidence="1">Uncharacterized protein</fullName>
    </submittedName>
</protein>
<gene>
    <name evidence="1" type="ORF">LCGC14_1197120</name>
</gene>
<name>A0A0F9P0E3_9ZZZZ</name>
<sequence>MTKFSAENYRMDLRLHISQYIRDMTLHTQVLCREMRVFEERISR</sequence>
<comment type="caution">
    <text evidence="1">The sequence shown here is derived from an EMBL/GenBank/DDBJ whole genome shotgun (WGS) entry which is preliminary data.</text>
</comment>
<proteinExistence type="predicted"/>
<evidence type="ECO:0000313" key="1">
    <source>
        <dbReference type="EMBL" id="KKM94555.1"/>
    </source>
</evidence>
<dbReference type="AlphaFoldDB" id="A0A0F9P0E3"/>
<accession>A0A0F9P0E3</accession>